<feature type="compositionally biased region" description="Basic and acidic residues" evidence="2">
    <location>
        <begin position="58"/>
        <end position="75"/>
    </location>
</feature>
<feature type="compositionally biased region" description="Polar residues" evidence="2">
    <location>
        <begin position="1232"/>
        <end position="1244"/>
    </location>
</feature>
<sequence length="1277" mass="138633">MTKGDQCNAEEKDSASSNFSAEDSWERFKRELEESLEADTLLQPPNESVESGEGGKQGAHDKEERMEDEEKKELVEETPVALLGTDNMLARVTVAPLAEDSPSASSDIPVEISVVPQEKNPSSSALEATISNLQQQLKEKEQMYEEEISIAREAMEAFREKFAHLKEMFESSLERNRGEKEDLLERIASAHQSKSKLAAELGAVTSERDELIAASSKQRECTFAEKGMQTECEDKSQSMKAEQEGEESEKETLRVTIQHLEGEVEERKRAARQREEEHETELAASTQRLLAIHSKFQTVQQAYKDELAAAQTEKEDLAGKVAAAEVRAELLAAKLEQLEPILRRAAKEAEERLKREEEAASKKKEEEEKKEKEKETAMQPPLHPIPESPQECKEAEAVSSCRTADWGVPAASLSPTAEAKASADAPPHGQTPKQTAKASPHPPPNPSHIQPKAAEDRWHLSQSASGSASRSTALHSPMVSEKRNHVVEPAPGVPTQENTVPGVPNQTAPASATQAQQIEMRKSQRAGRTALNELELKRQKWQRECQLVCEAALDWQRGGARVSSEAGDTLPFPGGDDRGAPLAVGDDRGAEGLDGGIWDLPPHVHLPFGTVSGGCADKDSEVGSDGDAQVAVAAKMLRDAKRRMATMKLQLTHAQREVIVKSNEAFAFQHRLEEADKALASERERAQGLAVESKKQHKRIISLQHERNRLRRNASTGGGSARASTSPALSRSASTPQLADLDRSRDRDRGGSREDPEEAEEAALERLAGEDRQAEIRSLKADLVALKASKDTCRALCKRLAKQRAEDAQKAEKAQKQLKRERERLAEAEKRATFIERERRGLAEELEGLQTRAELERDVRVQAEVLLDQVTNRARELERQLIAVREQQMAALGQAQLTNDPHPHSQSDPQYHRGAPVSSHIYRHHPLSLFAPPQRHTPARSPNNNSITHHHIDSQTPFKAFMPGSSGTLTPPLKHSRQGSKKSYRPKTSGGGGAGSPPAPKGHFASLTANMMHMSSSSLTPPRRNLPAPQQRALSRAASCRGPLISSTPPGFGSSAPTDRHSNRLHGGGGSTTSLAQLLDAFASRPKKEKAKTGTGASRKRGEKGNGGKGKKQKGRRSPDKREQGGNLKKSSMTDPLHQNPLLAGGRGPENQHPEALIVSGPCPIGFTRTTSDGFSHPITPAERHTQAPVERENASGAVPGSGGCAEDRTGGGMIIKRTSAVGATGAASDHGGSSQPQNLTSSVPPQPQAGGRGTIWAAHQAMLPSGTRSQASSVKE</sequence>
<feature type="region of interest" description="Disordered" evidence="2">
    <location>
        <begin position="897"/>
        <end position="916"/>
    </location>
</feature>
<accession>A0A0G4GPN6</accession>
<feature type="region of interest" description="Disordered" evidence="2">
    <location>
        <begin position="1"/>
        <end position="83"/>
    </location>
</feature>
<feature type="compositionally biased region" description="Basic and acidic residues" evidence="2">
    <location>
        <begin position="1182"/>
        <end position="1194"/>
    </location>
</feature>
<feature type="compositionally biased region" description="Polar residues" evidence="2">
    <location>
        <begin position="1267"/>
        <end position="1277"/>
    </location>
</feature>
<dbReference type="PANTHER" id="PTHR23159:SF31">
    <property type="entry name" value="CENTROSOME-ASSOCIATED PROTEIN CEP250 ISOFORM X1"/>
    <property type="match status" value="1"/>
</dbReference>
<feature type="coiled-coil region" evidence="1">
    <location>
        <begin position="123"/>
        <end position="161"/>
    </location>
</feature>
<feature type="region of interest" description="Disordered" evidence="2">
    <location>
        <begin position="224"/>
        <end position="285"/>
    </location>
</feature>
<dbReference type="EMBL" id="CDMZ01001420">
    <property type="protein sequence ID" value="CEM32316.1"/>
    <property type="molecule type" value="Genomic_DNA"/>
</dbReference>
<reference evidence="3" key="1">
    <citation type="submission" date="2014-11" db="EMBL/GenBank/DDBJ databases">
        <authorList>
            <person name="Otto D Thomas"/>
            <person name="Naeem Raeece"/>
        </authorList>
    </citation>
    <scope>NUCLEOTIDE SEQUENCE</scope>
</reference>
<proteinExistence type="predicted"/>
<evidence type="ECO:0000256" key="2">
    <source>
        <dbReference type="SAM" id="MobiDB-lite"/>
    </source>
</evidence>
<feature type="compositionally biased region" description="Basic and acidic residues" evidence="2">
    <location>
        <begin position="232"/>
        <end position="243"/>
    </location>
</feature>
<feature type="compositionally biased region" description="Basic residues" evidence="2">
    <location>
        <begin position="974"/>
        <end position="985"/>
    </location>
</feature>
<feature type="compositionally biased region" description="Basic and acidic residues" evidence="2">
    <location>
        <begin position="260"/>
        <end position="281"/>
    </location>
</feature>
<feature type="compositionally biased region" description="Basic and acidic residues" evidence="2">
    <location>
        <begin position="24"/>
        <end position="33"/>
    </location>
</feature>
<evidence type="ECO:0000256" key="1">
    <source>
        <dbReference type="SAM" id="Coils"/>
    </source>
</evidence>
<feature type="compositionally biased region" description="Polar residues" evidence="2">
    <location>
        <begin position="727"/>
        <end position="737"/>
    </location>
</feature>
<protein>
    <submittedName>
        <fullName evidence="3">Uncharacterized protein</fullName>
    </submittedName>
</protein>
<evidence type="ECO:0000313" key="3">
    <source>
        <dbReference type="EMBL" id="CEM32316.1"/>
    </source>
</evidence>
<feature type="compositionally biased region" description="Basic and acidic residues" evidence="2">
    <location>
        <begin position="740"/>
        <end position="754"/>
    </location>
</feature>
<name>A0A0G4GPN6_9ALVE</name>
<feature type="compositionally biased region" description="Low complexity" evidence="2">
    <location>
        <begin position="461"/>
        <end position="473"/>
    </location>
</feature>
<feature type="region of interest" description="Disordered" evidence="2">
    <location>
        <begin position="348"/>
        <end position="524"/>
    </location>
</feature>
<feature type="compositionally biased region" description="Polar residues" evidence="2">
    <location>
        <begin position="897"/>
        <end position="909"/>
    </location>
</feature>
<feature type="compositionally biased region" description="Basic and acidic residues" evidence="2">
    <location>
        <begin position="348"/>
        <end position="376"/>
    </location>
</feature>
<feature type="region of interest" description="Disordered" evidence="2">
    <location>
        <begin position="1222"/>
        <end position="1277"/>
    </location>
</feature>
<organism evidence="3">
    <name type="scientific">Chromera velia CCMP2878</name>
    <dbReference type="NCBI Taxonomy" id="1169474"/>
    <lineage>
        <taxon>Eukaryota</taxon>
        <taxon>Sar</taxon>
        <taxon>Alveolata</taxon>
        <taxon>Colpodellida</taxon>
        <taxon>Chromeraceae</taxon>
        <taxon>Chromera</taxon>
    </lineage>
</organism>
<keyword evidence="1" id="KW-0175">Coiled coil</keyword>
<dbReference type="AlphaFoldDB" id="A0A0G4GPN6"/>
<feature type="region of interest" description="Disordered" evidence="2">
    <location>
        <begin position="929"/>
        <end position="1210"/>
    </location>
</feature>
<feature type="region of interest" description="Disordered" evidence="2">
    <location>
        <begin position="687"/>
        <end position="767"/>
    </location>
</feature>
<feature type="coiled-coil region" evidence="1">
    <location>
        <begin position="797"/>
        <end position="887"/>
    </location>
</feature>
<feature type="compositionally biased region" description="Low complexity" evidence="2">
    <location>
        <begin position="506"/>
        <end position="517"/>
    </location>
</feature>
<gene>
    <name evidence="3" type="ORF">Cvel_22827</name>
</gene>
<dbReference type="PANTHER" id="PTHR23159">
    <property type="entry name" value="CENTROSOMAL PROTEIN 2"/>
    <property type="match status" value="1"/>
</dbReference>
<feature type="compositionally biased region" description="Polar residues" evidence="2">
    <location>
        <begin position="1007"/>
        <end position="1020"/>
    </location>
</feature>
<dbReference type="VEuPathDB" id="CryptoDB:Cvel_22827"/>